<evidence type="ECO:0000313" key="9">
    <source>
        <dbReference type="Proteomes" id="UP001189429"/>
    </source>
</evidence>
<evidence type="ECO:0000256" key="4">
    <source>
        <dbReference type="ARBA" id="ARBA00023136"/>
    </source>
</evidence>
<dbReference type="EMBL" id="CAUYUJ010018801">
    <property type="protein sequence ID" value="CAK0886408.1"/>
    <property type="molecule type" value="Genomic_DNA"/>
</dbReference>
<feature type="transmembrane region" description="Helical" evidence="6">
    <location>
        <begin position="341"/>
        <end position="363"/>
    </location>
</feature>
<dbReference type="PANTHER" id="PTHR22950:SF666">
    <property type="entry name" value="VACUOLAR AMINO ACID TRANSPORTER 4"/>
    <property type="match status" value="1"/>
</dbReference>
<organism evidence="8 9">
    <name type="scientific">Prorocentrum cordatum</name>
    <dbReference type="NCBI Taxonomy" id="2364126"/>
    <lineage>
        <taxon>Eukaryota</taxon>
        <taxon>Sar</taxon>
        <taxon>Alveolata</taxon>
        <taxon>Dinophyceae</taxon>
        <taxon>Prorocentrales</taxon>
        <taxon>Prorocentraceae</taxon>
        <taxon>Prorocentrum</taxon>
    </lineage>
</organism>
<comment type="caution">
    <text evidence="8">The sequence shown here is derived from an EMBL/GenBank/DDBJ whole genome shotgun (WGS) entry which is preliminary data.</text>
</comment>
<feature type="region of interest" description="Disordered" evidence="5">
    <location>
        <begin position="469"/>
        <end position="503"/>
    </location>
</feature>
<evidence type="ECO:0000256" key="6">
    <source>
        <dbReference type="SAM" id="Phobius"/>
    </source>
</evidence>
<keyword evidence="2 6" id="KW-0812">Transmembrane</keyword>
<feature type="compositionally biased region" description="Low complexity" evidence="5">
    <location>
        <begin position="38"/>
        <end position="57"/>
    </location>
</feature>
<comment type="subcellular location">
    <subcellularLocation>
        <location evidence="1">Membrane</location>
        <topology evidence="1">Multi-pass membrane protein</topology>
    </subcellularLocation>
</comment>
<feature type="transmembrane region" description="Helical" evidence="6">
    <location>
        <begin position="226"/>
        <end position="245"/>
    </location>
</feature>
<sequence>RPALGAAPHCRDAFLDFVLDVAFDVREHYERVQRPSLAPQRAGPAPAPAGWGPAGEPEPLDAAQSSPGPPAPRHLSSDVATVLVILKSFVGGTLLVVPREFLRAGVLSGTVLFWAVGLLKLLQAHQQRGGSLGTLARLALGAAGAAAVECSVVLSQLGFAAAEMIYVARNGASALEWLSENSPAASAWLGEVDVAGMTATLTWLQLLFIVPASWYRELSAFTVYNFVGNVLVLGTVVFLSSITVTGLAREGMSQDWELGCPTKQALVFLGFSTYAFEGINMVIPMYRVHRDKNTFAGLLVATIVGIIMLFSVFACSNVFLYGQSVKPILTLNLPQKSAAAGLVPLAFSLASLVLVPLMVFPTFEILEGAARRGCGALLVGSPARVNALRGAVVLLCAVVAREGGAYLDVFLSLVAPRALGAPPPGGAARGAELAAFPPAAGGPMSHGWHAGTPARESAQARLLRAAEEDRVEHLRRQAQDGRPRSRSSRGRRRPDAAPRRGLARVTVRWEPDGEAHRCALGELGQVQWLPEGDELLDLLERLRAERAADVESVKGEGYDAVLMSVEDDVREELRALRWMSTELAGTDDMRQLLRENRELRSEDVLAFLLGPDGGAARLVHARDANRCW</sequence>
<gene>
    <name evidence="8" type="ORF">PCOR1329_LOCUS67764</name>
</gene>
<evidence type="ECO:0000256" key="5">
    <source>
        <dbReference type="SAM" id="MobiDB-lite"/>
    </source>
</evidence>
<name>A0ABN9WN18_9DINO</name>
<dbReference type="PANTHER" id="PTHR22950">
    <property type="entry name" value="AMINO ACID TRANSPORTER"/>
    <property type="match status" value="1"/>
</dbReference>
<evidence type="ECO:0000256" key="2">
    <source>
        <dbReference type="ARBA" id="ARBA00022692"/>
    </source>
</evidence>
<feature type="transmembrane region" description="Helical" evidence="6">
    <location>
        <begin position="295"/>
        <end position="321"/>
    </location>
</feature>
<feature type="domain" description="Amino acid transporter transmembrane" evidence="7">
    <location>
        <begin position="79"/>
        <end position="414"/>
    </location>
</feature>
<dbReference type="Proteomes" id="UP001189429">
    <property type="component" value="Unassembled WGS sequence"/>
</dbReference>
<feature type="non-terminal residue" evidence="8">
    <location>
        <position position="1"/>
    </location>
</feature>
<protein>
    <recommendedName>
        <fullName evidence="7">Amino acid transporter transmembrane domain-containing protein</fullName>
    </recommendedName>
</protein>
<keyword evidence="3 6" id="KW-1133">Transmembrane helix</keyword>
<feature type="compositionally biased region" description="Basic and acidic residues" evidence="5">
    <location>
        <begin position="469"/>
        <end position="483"/>
    </location>
</feature>
<keyword evidence="4 6" id="KW-0472">Membrane</keyword>
<evidence type="ECO:0000256" key="1">
    <source>
        <dbReference type="ARBA" id="ARBA00004141"/>
    </source>
</evidence>
<evidence type="ECO:0000256" key="3">
    <source>
        <dbReference type="ARBA" id="ARBA00022989"/>
    </source>
</evidence>
<keyword evidence="9" id="KW-1185">Reference proteome</keyword>
<feature type="region of interest" description="Disordered" evidence="5">
    <location>
        <begin position="34"/>
        <end position="74"/>
    </location>
</feature>
<proteinExistence type="predicted"/>
<feature type="transmembrane region" description="Helical" evidence="6">
    <location>
        <begin position="265"/>
        <end position="283"/>
    </location>
</feature>
<evidence type="ECO:0000259" key="7">
    <source>
        <dbReference type="Pfam" id="PF01490"/>
    </source>
</evidence>
<dbReference type="Pfam" id="PF01490">
    <property type="entry name" value="Aa_trans"/>
    <property type="match status" value="1"/>
</dbReference>
<evidence type="ECO:0000313" key="8">
    <source>
        <dbReference type="EMBL" id="CAK0886408.1"/>
    </source>
</evidence>
<accession>A0ABN9WN18</accession>
<reference evidence="8" key="1">
    <citation type="submission" date="2023-10" db="EMBL/GenBank/DDBJ databases">
        <authorList>
            <person name="Chen Y."/>
            <person name="Shah S."/>
            <person name="Dougan E. K."/>
            <person name="Thang M."/>
            <person name="Chan C."/>
        </authorList>
    </citation>
    <scope>NUCLEOTIDE SEQUENCE [LARGE SCALE GENOMIC DNA]</scope>
</reference>
<dbReference type="InterPro" id="IPR013057">
    <property type="entry name" value="AA_transpt_TM"/>
</dbReference>